<dbReference type="AlphaFoldDB" id="A0A545TIB1"/>
<dbReference type="FunFam" id="3.30.70.270:FF:000001">
    <property type="entry name" value="Diguanylate cyclase domain protein"/>
    <property type="match status" value="1"/>
</dbReference>
<keyword evidence="4" id="KW-0812">Transmembrane</keyword>
<feature type="domain" description="GGDEF" evidence="5">
    <location>
        <begin position="343"/>
        <end position="477"/>
    </location>
</feature>
<keyword evidence="7" id="KW-1185">Reference proteome</keyword>
<dbReference type="CDD" id="cd01007">
    <property type="entry name" value="PBP2_BvgS_HisK_like"/>
    <property type="match status" value="1"/>
</dbReference>
<reference evidence="6 7" key="1">
    <citation type="submission" date="2019-06" db="EMBL/GenBank/DDBJ databases">
        <title>Draft genome of Aliikangiella marina GYP-15.</title>
        <authorList>
            <person name="Wang G."/>
        </authorList>
    </citation>
    <scope>NUCLEOTIDE SEQUENCE [LARGE SCALE GENOMIC DNA]</scope>
    <source>
        <strain evidence="6 7">GYP-15</strain>
    </source>
</reference>
<evidence type="ECO:0000256" key="3">
    <source>
        <dbReference type="ARBA" id="ARBA00034247"/>
    </source>
</evidence>
<dbReference type="PANTHER" id="PTHR45138:SF9">
    <property type="entry name" value="DIGUANYLATE CYCLASE DGCM-RELATED"/>
    <property type="match status" value="1"/>
</dbReference>
<evidence type="ECO:0000313" key="6">
    <source>
        <dbReference type="EMBL" id="TQV76957.1"/>
    </source>
</evidence>
<organism evidence="6 7">
    <name type="scientific">Aliikangiella marina</name>
    <dbReference type="NCBI Taxonomy" id="1712262"/>
    <lineage>
        <taxon>Bacteria</taxon>
        <taxon>Pseudomonadati</taxon>
        <taxon>Pseudomonadota</taxon>
        <taxon>Gammaproteobacteria</taxon>
        <taxon>Oceanospirillales</taxon>
        <taxon>Pleioneaceae</taxon>
        <taxon>Aliikangiella</taxon>
    </lineage>
</organism>
<dbReference type="InterPro" id="IPR001638">
    <property type="entry name" value="Solute-binding_3/MltF_N"/>
</dbReference>
<evidence type="ECO:0000313" key="7">
    <source>
        <dbReference type="Proteomes" id="UP000317839"/>
    </source>
</evidence>
<dbReference type="PROSITE" id="PS50887">
    <property type="entry name" value="GGDEF"/>
    <property type="match status" value="1"/>
</dbReference>
<dbReference type="SUPFAM" id="SSF55073">
    <property type="entry name" value="Nucleotide cyclase"/>
    <property type="match status" value="1"/>
</dbReference>
<comment type="cofactor">
    <cofactor evidence="1">
        <name>Mg(2+)</name>
        <dbReference type="ChEBI" id="CHEBI:18420"/>
    </cofactor>
</comment>
<comment type="caution">
    <text evidence="6">The sequence shown here is derived from an EMBL/GenBank/DDBJ whole genome shotgun (WGS) entry which is preliminary data.</text>
</comment>
<sequence>MGKGTGKRRVNSLLGLLIVGIISHLGHARTGAFTQTAIFTQSEITFLNGVQRINVCQQVTASTESHLFNNQLNTISQDYLQLIAQQISKPLNYVLVSSRSEGKAKLLSGDCDLMANLAPESFAGTNILQSNAYLSMPIAFVSPREKSLGRSIKQMFSRTLAITKTFASDSQLTDKLPEFNFRQVNNIPLGLDQVINGEVDAFVAPLMQVGYFLQHNYTPNLIISTNLQEHWHRVFAISANAAALQSVINKALDNISVDDKNTINDQWIKVNYAHQTDYHLLATVILIGGLLFLGLLHRHILLTRHNQNLTKISQTDKLTGLYNRVKTDESLNYHINRFRRYDDTFSVILMDIDDFKKINDQHGHIVGDDILVKVANKLTSCSRNTDIIGRWGGEEFLIICPKTDLKHARMITKKLLTSIQAINIPSLEKSQQSHISASFGIAEIAIEDTHDTLITRADFALLSAKQNGKNQFVVAKPGLADNVLVERVAH</sequence>
<keyword evidence="4" id="KW-1133">Transmembrane helix</keyword>
<dbReference type="RefSeq" id="WP_142888317.1">
    <property type="nucleotide sequence ID" value="NZ_VIKR01000001.1"/>
</dbReference>
<dbReference type="InterPro" id="IPR050469">
    <property type="entry name" value="Diguanylate_Cyclase"/>
</dbReference>
<dbReference type="InterPro" id="IPR029787">
    <property type="entry name" value="Nucleotide_cyclase"/>
</dbReference>
<accession>A0A545TIB1</accession>
<dbReference type="GO" id="GO:0052621">
    <property type="term" value="F:diguanylate cyclase activity"/>
    <property type="evidence" value="ECO:0007669"/>
    <property type="project" value="UniProtKB-EC"/>
</dbReference>
<protein>
    <recommendedName>
        <fullName evidence="2">diguanylate cyclase</fullName>
        <ecNumber evidence="2">2.7.7.65</ecNumber>
    </recommendedName>
</protein>
<keyword evidence="4" id="KW-0472">Membrane</keyword>
<proteinExistence type="predicted"/>
<feature type="transmembrane region" description="Helical" evidence="4">
    <location>
        <begin position="278"/>
        <end position="296"/>
    </location>
</feature>
<dbReference type="InterPro" id="IPR043128">
    <property type="entry name" value="Rev_trsase/Diguanyl_cyclase"/>
</dbReference>
<dbReference type="Gene3D" id="3.30.70.270">
    <property type="match status" value="1"/>
</dbReference>
<dbReference type="SMART" id="SM00062">
    <property type="entry name" value="PBPb"/>
    <property type="match status" value="1"/>
</dbReference>
<comment type="catalytic activity">
    <reaction evidence="3">
        <text>2 GTP = 3',3'-c-di-GMP + 2 diphosphate</text>
        <dbReference type="Rhea" id="RHEA:24898"/>
        <dbReference type="ChEBI" id="CHEBI:33019"/>
        <dbReference type="ChEBI" id="CHEBI:37565"/>
        <dbReference type="ChEBI" id="CHEBI:58805"/>
        <dbReference type="EC" id="2.7.7.65"/>
    </reaction>
</comment>
<dbReference type="EMBL" id="VIKR01000001">
    <property type="protein sequence ID" value="TQV76957.1"/>
    <property type="molecule type" value="Genomic_DNA"/>
</dbReference>
<gene>
    <name evidence="6" type="ORF">FLL45_03120</name>
</gene>
<dbReference type="CDD" id="cd01949">
    <property type="entry name" value="GGDEF"/>
    <property type="match status" value="1"/>
</dbReference>
<dbReference type="Proteomes" id="UP000317839">
    <property type="component" value="Unassembled WGS sequence"/>
</dbReference>
<evidence type="ECO:0000256" key="4">
    <source>
        <dbReference type="SAM" id="Phobius"/>
    </source>
</evidence>
<evidence type="ECO:0000256" key="2">
    <source>
        <dbReference type="ARBA" id="ARBA00012528"/>
    </source>
</evidence>
<dbReference type="InterPro" id="IPR000160">
    <property type="entry name" value="GGDEF_dom"/>
</dbReference>
<dbReference type="OrthoDB" id="9180959at2"/>
<evidence type="ECO:0000256" key="1">
    <source>
        <dbReference type="ARBA" id="ARBA00001946"/>
    </source>
</evidence>
<dbReference type="NCBIfam" id="TIGR00254">
    <property type="entry name" value="GGDEF"/>
    <property type="match status" value="1"/>
</dbReference>
<dbReference type="EC" id="2.7.7.65" evidence="2"/>
<dbReference type="Gene3D" id="3.40.190.10">
    <property type="entry name" value="Periplasmic binding protein-like II"/>
    <property type="match status" value="2"/>
</dbReference>
<name>A0A545TIB1_9GAMM</name>
<evidence type="ECO:0000259" key="5">
    <source>
        <dbReference type="PROSITE" id="PS50887"/>
    </source>
</evidence>
<dbReference type="PANTHER" id="PTHR45138">
    <property type="entry name" value="REGULATORY COMPONENTS OF SENSORY TRANSDUCTION SYSTEM"/>
    <property type="match status" value="1"/>
</dbReference>
<dbReference type="SUPFAM" id="SSF53850">
    <property type="entry name" value="Periplasmic binding protein-like II"/>
    <property type="match status" value="1"/>
</dbReference>
<dbReference type="SMART" id="SM00267">
    <property type="entry name" value="GGDEF"/>
    <property type="match status" value="1"/>
</dbReference>
<dbReference type="Pfam" id="PF00990">
    <property type="entry name" value="GGDEF"/>
    <property type="match status" value="1"/>
</dbReference>